<comment type="caution">
    <text evidence="1">The sequence shown here is derived from an EMBL/GenBank/DDBJ whole genome shotgun (WGS) entry which is preliminary data.</text>
</comment>
<gene>
    <name evidence="1" type="ORF">F0919_10995</name>
</gene>
<proteinExistence type="predicted"/>
<evidence type="ECO:0000313" key="2">
    <source>
        <dbReference type="Proteomes" id="UP000323632"/>
    </source>
</evidence>
<organism evidence="1 2">
    <name type="scientific">Taibaiella lutea</name>
    <dbReference type="NCBI Taxonomy" id="2608001"/>
    <lineage>
        <taxon>Bacteria</taxon>
        <taxon>Pseudomonadati</taxon>
        <taxon>Bacteroidota</taxon>
        <taxon>Chitinophagia</taxon>
        <taxon>Chitinophagales</taxon>
        <taxon>Chitinophagaceae</taxon>
        <taxon>Taibaiella</taxon>
    </lineage>
</organism>
<reference evidence="1 2" key="1">
    <citation type="submission" date="2019-09" db="EMBL/GenBank/DDBJ databases">
        <title>Genome sequence and assembly of Taibaiella sp.</title>
        <authorList>
            <person name="Chhetri G."/>
        </authorList>
    </citation>
    <scope>NUCLEOTIDE SEQUENCE [LARGE SCALE GENOMIC DNA]</scope>
    <source>
        <strain evidence="1 2">KVB11</strain>
    </source>
</reference>
<dbReference type="AlphaFoldDB" id="A0A5M6CKZ9"/>
<keyword evidence="2" id="KW-1185">Reference proteome</keyword>
<dbReference type="RefSeq" id="WP_150032789.1">
    <property type="nucleotide sequence ID" value="NZ_VWSH01000002.1"/>
</dbReference>
<dbReference type="EMBL" id="VWSH01000002">
    <property type="protein sequence ID" value="KAA5535110.1"/>
    <property type="molecule type" value="Genomic_DNA"/>
</dbReference>
<protein>
    <submittedName>
        <fullName evidence="1">Uncharacterized protein</fullName>
    </submittedName>
</protein>
<accession>A0A5M6CKZ9</accession>
<name>A0A5M6CKZ9_9BACT</name>
<dbReference type="Proteomes" id="UP000323632">
    <property type="component" value="Unassembled WGS sequence"/>
</dbReference>
<evidence type="ECO:0000313" key="1">
    <source>
        <dbReference type="EMBL" id="KAA5535110.1"/>
    </source>
</evidence>
<sequence length="273" mass="30654">MGIHNHIDHINNVINQDIADCAFVNTVQELESKVNVNDQTAYIQADAFTDNPYQLLGQIVEIRKVNDKCPSRVNVQNIQFEFCVDTISGFKIDVESKMSKPVLRSSIIADKELCVKAGFLNFLGAQLDDKSSFSLIVIDQAKGLVDFQHSSWQSAVTAWKAQNQEKINDPDICYIYAITGFVQKNIIRKRYSRFEASGRGGAYGINLQGKLFTSTEDYSLDIVFGLTPAIIKRPAREIEAKAMREDYIPDAEELAFFALGSGSQIQKRIERTV</sequence>